<dbReference type="InterPro" id="IPR000639">
    <property type="entry name" value="Epox_hydrolase-like"/>
</dbReference>
<organism evidence="2 3">
    <name type="scientific">Halalkalibacter krulwichiae</name>
    <dbReference type="NCBI Taxonomy" id="199441"/>
    <lineage>
        <taxon>Bacteria</taxon>
        <taxon>Bacillati</taxon>
        <taxon>Bacillota</taxon>
        <taxon>Bacilli</taxon>
        <taxon>Bacillales</taxon>
        <taxon>Bacillaceae</taxon>
        <taxon>Halalkalibacter</taxon>
    </lineage>
</organism>
<protein>
    <submittedName>
        <fullName evidence="2">Haloalkane dehalogenase</fullName>
    </submittedName>
</protein>
<reference evidence="2 3" key="1">
    <citation type="submission" date="2017-04" db="EMBL/GenBank/DDBJ databases">
        <title>Bacillus krulwichiae AM31D Genome sequencing and assembly.</title>
        <authorList>
            <person name="Krulwich T.A."/>
            <person name="Anastor L."/>
            <person name="Ehrlich R."/>
            <person name="Ehrlich G.D."/>
            <person name="Janto B."/>
        </authorList>
    </citation>
    <scope>NUCLEOTIDE SEQUENCE [LARGE SCALE GENOMIC DNA]</scope>
    <source>
        <strain evidence="2 3">AM31D</strain>
    </source>
</reference>
<dbReference type="Pfam" id="PF00561">
    <property type="entry name" value="Abhydrolase_1"/>
    <property type="match status" value="1"/>
</dbReference>
<evidence type="ECO:0000259" key="1">
    <source>
        <dbReference type="Pfam" id="PF00561"/>
    </source>
</evidence>
<dbReference type="InterPro" id="IPR000073">
    <property type="entry name" value="AB_hydrolase_1"/>
</dbReference>
<dbReference type="Proteomes" id="UP000193006">
    <property type="component" value="Chromosome"/>
</dbReference>
<accession>A0A1X9M8Y3</accession>
<dbReference type="STRING" id="199441.BkAM31D_08605"/>
<dbReference type="GO" id="GO:0003824">
    <property type="term" value="F:catalytic activity"/>
    <property type="evidence" value="ECO:0007669"/>
    <property type="project" value="InterPro"/>
</dbReference>
<evidence type="ECO:0000313" key="3">
    <source>
        <dbReference type="Proteomes" id="UP000193006"/>
    </source>
</evidence>
<dbReference type="PRINTS" id="PR00412">
    <property type="entry name" value="EPOXHYDRLASE"/>
</dbReference>
<dbReference type="AlphaFoldDB" id="A0A1X9M8Y3"/>
<sequence length="273" mass="30647">MPLANINGIELYYEEYGSGDEVIISAQQNFTDGCYREVLAEKGFRVFKIVLRGYGESSHVFEDLGTEWYPTWSSDVRAFAKSQGINQFIYTGVSHGAGVGWQIAQDEPKMLKAFISVVGAPHDRAGGDVSEARKRMIEAAESNDLNYRPPGIYLVPTTDPNRIKRRNKMEQSKEKFFTSMTKEEKLINPRKQSPNAKTNEELAQRLSEIQVPTLLLCACQDDISSAEMSLLAAKSVPGAKAIFYQDHSHVLASEIPEEIAEDIETYLKRLQND</sequence>
<dbReference type="KEGG" id="bkw:BkAM31D_08605"/>
<keyword evidence="3" id="KW-1185">Reference proteome</keyword>
<dbReference type="InterPro" id="IPR029058">
    <property type="entry name" value="AB_hydrolase_fold"/>
</dbReference>
<feature type="domain" description="AB hydrolase-1" evidence="1">
    <location>
        <begin position="38"/>
        <end position="250"/>
    </location>
</feature>
<dbReference type="Gene3D" id="3.40.50.1820">
    <property type="entry name" value="alpha/beta hydrolase"/>
    <property type="match status" value="1"/>
</dbReference>
<dbReference type="EMBL" id="CP020814">
    <property type="protein sequence ID" value="ARK29919.1"/>
    <property type="molecule type" value="Genomic_DNA"/>
</dbReference>
<dbReference type="PANTHER" id="PTHR43798">
    <property type="entry name" value="MONOACYLGLYCEROL LIPASE"/>
    <property type="match status" value="1"/>
</dbReference>
<proteinExistence type="predicted"/>
<gene>
    <name evidence="2" type="ORF">BkAM31D_08605</name>
</gene>
<name>A0A1X9M8Y3_9BACI</name>
<dbReference type="InterPro" id="IPR050266">
    <property type="entry name" value="AB_hydrolase_sf"/>
</dbReference>
<evidence type="ECO:0000313" key="2">
    <source>
        <dbReference type="EMBL" id="ARK29919.1"/>
    </source>
</evidence>
<dbReference type="SUPFAM" id="SSF53474">
    <property type="entry name" value="alpha/beta-Hydrolases"/>
    <property type="match status" value="1"/>
</dbReference>
<dbReference type="RefSeq" id="WP_066152219.1">
    <property type="nucleotide sequence ID" value="NZ_CP020814.1"/>
</dbReference>